<dbReference type="InterPro" id="IPR036693">
    <property type="entry name" value="TF_LuxR_autoind-bd_dom_sf"/>
</dbReference>
<dbReference type="PROSITE" id="PS50043">
    <property type="entry name" value="HTH_LUXR_2"/>
    <property type="match status" value="1"/>
</dbReference>
<dbReference type="Gene3D" id="1.10.10.10">
    <property type="entry name" value="Winged helix-like DNA-binding domain superfamily/Winged helix DNA-binding domain"/>
    <property type="match status" value="1"/>
</dbReference>
<protein>
    <recommendedName>
        <fullName evidence="4">HTH luxR-type domain-containing protein</fullName>
    </recommendedName>
</protein>
<dbReference type="Proteomes" id="UP000022447">
    <property type="component" value="Unassembled WGS sequence"/>
</dbReference>
<organism evidence="5 6">
    <name type="scientific">Roseivivax halodurans JCM 10272</name>
    <dbReference type="NCBI Taxonomy" id="1449350"/>
    <lineage>
        <taxon>Bacteria</taxon>
        <taxon>Pseudomonadati</taxon>
        <taxon>Pseudomonadota</taxon>
        <taxon>Alphaproteobacteria</taxon>
        <taxon>Rhodobacterales</taxon>
        <taxon>Roseobacteraceae</taxon>
        <taxon>Roseivivax</taxon>
    </lineage>
</organism>
<accession>X7EK41</accession>
<proteinExistence type="predicted"/>
<keyword evidence="1" id="KW-0805">Transcription regulation</keyword>
<gene>
    <name evidence="5" type="ORF">OCH239_07795</name>
</gene>
<evidence type="ECO:0000259" key="4">
    <source>
        <dbReference type="PROSITE" id="PS50043"/>
    </source>
</evidence>
<dbReference type="GO" id="GO:0003677">
    <property type="term" value="F:DNA binding"/>
    <property type="evidence" value="ECO:0007669"/>
    <property type="project" value="UniProtKB-KW"/>
</dbReference>
<evidence type="ECO:0000256" key="1">
    <source>
        <dbReference type="ARBA" id="ARBA00023015"/>
    </source>
</evidence>
<comment type="caution">
    <text evidence="5">The sequence shown here is derived from an EMBL/GenBank/DDBJ whole genome shotgun (WGS) entry which is preliminary data.</text>
</comment>
<dbReference type="STRING" id="1449350.OCH239_07795"/>
<evidence type="ECO:0000256" key="2">
    <source>
        <dbReference type="ARBA" id="ARBA00023125"/>
    </source>
</evidence>
<evidence type="ECO:0000256" key="3">
    <source>
        <dbReference type="ARBA" id="ARBA00023163"/>
    </source>
</evidence>
<dbReference type="InterPro" id="IPR000792">
    <property type="entry name" value="Tscrpt_reg_LuxR_C"/>
</dbReference>
<keyword evidence="3" id="KW-0804">Transcription</keyword>
<dbReference type="AlphaFoldDB" id="X7EK41"/>
<dbReference type="Pfam" id="PF03472">
    <property type="entry name" value="Autoind_bind"/>
    <property type="match status" value="1"/>
</dbReference>
<dbReference type="Pfam" id="PF00196">
    <property type="entry name" value="GerE"/>
    <property type="match status" value="1"/>
</dbReference>
<dbReference type="InterPro" id="IPR005143">
    <property type="entry name" value="TF_LuxR_autoind-bd_dom"/>
</dbReference>
<dbReference type="CDD" id="cd06170">
    <property type="entry name" value="LuxR_C_like"/>
    <property type="match status" value="1"/>
</dbReference>
<dbReference type="eggNOG" id="ENOG5030AND">
    <property type="taxonomic scope" value="Bacteria"/>
</dbReference>
<dbReference type="InterPro" id="IPR016032">
    <property type="entry name" value="Sig_transdc_resp-reg_C-effctor"/>
</dbReference>
<evidence type="ECO:0000313" key="5">
    <source>
        <dbReference type="EMBL" id="ETX16255.1"/>
    </source>
</evidence>
<evidence type="ECO:0000313" key="6">
    <source>
        <dbReference type="Proteomes" id="UP000022447"/>
    </source>
</evidence>
<keyword evidence="2" id="KW-0238">DNA-binding</keyword>
<dbReference type="InterPro" id="IPR036388">
    <property type="entry name" value="WH-like_DNA-bd_sf"/>
</dbReference>
<dbReference type="SMART" id="SM00421">
    <property type="entry name" value="HTH_LUXR"/>
    <property type="match status" value="1"/>
</dbReference>
<dbReference type="OrthoDB" id="7877011at2"/>
<dbReference type="RefSeq" id="WP_037258478.1">
    <property type="nucleotide sequence ID" value="NZ_JALZ01000002.1"/>
</dbReference>
<dbReference type="PANTHER" id="PTHR43214">
    <property type="entry name" value="TWO-COMPONENT RESPONSE REGULATOR"/>
    <property type="match status" value="1"/>
</dbReference>
<keyword evidence="6" id="KW-1185">Reference proteome</keyword>
<sequence>MTSTLQATGPRHVTAAESYTPELLQRCLVRLEKTQHSLEVWRLIVEVGRSVSLPFVDFVSTEGLQDWRRTLFLRTSYDSSWLTEEYRDDEARQWSILRQHAQHHLTPLLVGLEFIDESPPVPEQRRVLLEAAAARGMRAGISFPLRQNAPPRAGLLTFSGDHSRRGMRAIVRAHGWALHAIALIGHQRYLHHFTQEFFERNHVTAKQRELLELVGRGLQDKQIAERLGISVSAVRQRMSALSTRTGLTSRTEMAALAMSLGILPDPAGRAISSGAMDMLVEMDGFGARSRVSDAR</sequence>
<name>X7EK41_9RHOB</name>
<dbReference type="Gene3D" id="3.30.450.80">
    <property type="entry name" value="Transcription factor LuxR-like, autoinducer-binding domain"/>
    <property type="match status" value="1"/>
</dbReference>
<feature type="domain" description="HTH luxR-type" evidence="4">
    <location>
        <begin position="196"/>
        <end position="261"/>
    </location>
</feature>
<dbReference type="InterPro" id="IPR039420">
    <property type="entry name" value="WalR-like"/>
</dbReference>
<dbReference type="GO" id="GO:0006355">
    <property type="term" value="P:regulation of DNA-templated transcription"/>
    <property type="evidence" value="ECO:0007669"/>
    <property type="project" value="InterPro"/>
</dbReference>
<dbReference type="SUPFAM" id="SSF75516">
    <property type="entry name" value="Pheromone-binding domain of LuxR-like quorum-sensing transcription factors"/>
    <property type="match status" value="1"/>
</dbReference>
<dbReference type="SUPFAM" id="SSF46894">
    <property type="entry name" value="C-terminal effector domain of the bipartite response regulators"/>
    <property type="match status" value="1"/>
</dbReference>
<dbReference type="EMBL" id="JALZ01000002">
    <property type="protein sequence ID" value="ETX16255.1"/>
    <property type="molecule type" value="Genomic_DNA"/>
</dbReference>
<reference evidence="5 6" key="1">
    <citation type="submission" date="2014-01" db="EMBL/GenBank/DDBJ databases">
        <title>Roseivivax halodurans JCM 10272 Genome Sequencing.</title>
        <authorList>
            <person name="Lai Q."/>
            <person name="Li G."/>
            <person name="Shao Z."/>
        </authorList>
    </citation>
    <scope>NUCLEOTIDE SEQUENCE [LARGE SCALE GENOMIC DNA]</scope>
    <source>
        <strain evidence="5 6">JCM 10272</strain>
    </source>
</reference>